<dbReference type="SMART" id="SM00209">
    <property type="entry name" value="TSP1"/>
    <property type="match status" value="1"/>
</dbReference>
<dbReference type="InterPro" id="IPR036383">
    <property type="entry name" value="TSP1_rpt_sf"/>
</dbReference>
<keyword evidence="5" id="KW-1185">Reference proteome</keyword>
<comment type="caution">
    <text evidence="4">The sequence shown here is derived from an EMBL/GenBank/DDBJ whole genome shotgun (WGS) entry which is preliminary data.</text>
</comment>
<dbReference type="PANTHER" id="PTHR16311:SF3">
    <property type="entry name" value="THROMBOSPONDIN TYPE-1 DOMAIN-CONTAINING PROTEIN 1"/>
    <property type="match status" value="1"/>
</dbReference>
<dbReference type="PANTHER" id="PTHR16311">
    <property type="entry name" value="THROMBOSPONDIN TYPE I DOMAIN-CONTAINING 1"/>
    <property type="match status" value="1"/>
</dbReference>
<keyword evidence="2" id="KW-1133">Transmembrane helix</keyword>
<gene>
    <name evidence="4" type="ORF">PENTCL1PPCAC_26026</name>
</gene>
<keyword evidence="2" id="KW-0812">Transmembrane</keyword>
<feature type="chain" id="PRO_5043988947" description="Netrin receptor UNC5" evidence="3">
    <location>
        <begin position="19"/>
        <end position="714"/>
    </location>
</feature>
<feature type="region of interest" description="Disordered" evidence="1">
    <location>
        <begin position="632"/>
        <end position="652"/>
    </location>
</feature>
<proteinExistence type="predicted"/>
<dbReference type="Pfam" id="PF00090">
    <property type="entry name" value="TSP_1"/>
    <property type="match status" value="1"/>
</dbReference>
<accession>A0AAV5UBV7</accession>
<keyword evidence="2" id="KW-0472">Membrane</keyword>
<evidence type="ECO:0000256" key="3">
    <source>
        <dbReference type="SAM" id="SignalP"/>
    </source>
</evidence>
<feature type="compositionally biased region" description="Polar residues" evidence="1">
    <location>
        <begin position="640"/>
        <end position="652"/>
    </location>
</feature>
<dbReference type="Gene3D" id="2.20.100.10">
    <property type="entry name" value="Thrombospondin type-1 (TSP1) repeat"/>
    <property type="match status" value="1"/>
</dbReference>
<sequence length="714" mass="79135">VEMLIVLLLALLIPESHQQKVRLNHERPAANSPISFSPAPLTPSNYSLTRDGKEICRFATSIIPCDCVRRSGEGFELMEDGEILLSNISISAPRVAFDLPKEHEMLQEMTINIAPHLCVPERFTFHLSFRPLDVMPFDDSPWSIVHSISVSLHDLPVSLVLPCEIFYRRGLYALRAVSESGDEIEANRTTSVLSGGKVELRPPPVQSIFPACTDEFTLHWTLPSCRPVKLSNRLRISMVDQRHIEDYAEEAMLDPSSSSFSLPCSYFDILNLQYCFELASIHLDTYSFHQWASVCVSTEPIIEENGEWTEWSEWSACSNPCGKGITRRTRACSVHSSTACPPGDVSHTSECANYTTECVIPSAQSLSAVNISSSSSACLCGCTLTERAASLFIAPTRLIGECEQLRNRSSNLTARKHLAWRIPKRASSTLIDAVVTVERVEGAGDGRLLIYEGDAYEKLVWMSDSRRDRKRKRSRKFTLTLPLVDRDIVVVYEPPSEGSHDSGAVWSLHYVIAETPSPPLSLQSPSAFPCSSPACSEFLPFLFPIALVLLFLLSVPPLICAALTRRTTRLKERRRAQDEAALLTGSDVDTMIRSGNTECTQVSIHRPSHPSGVRMVSKRSIGIQLSVQSTPRLPRHWPHSSDSPLTTARGGSSLSNMEELEYDEYDGALMPGSLFRPPELMTDCIDIEQIIAEAERVVSGVEVERATAGTQADE</sequence>
<reference evidence="4" key="1">
    <citation type="submission" date="2023-10" db="EMBL/GenBank/DDBJ databases">
        <title>Genome assembly of Pristionchus species.</title>
        <authorList>
            <person name="Yoshida K."/>
            <person name="Sommer R.J."/>
        </authorList>
    </citation>
    <scope>NUCLEOTIDE SEQUENCE</scope>
    <source>
        <strain evidence="4">RS0144</strain>
    </source>
</reference>
<protein>
    <recommendedName>
        <fullName evidence="6">Netrin receptor UNC5</fullName>
    </recommendedName>
</protein>
<feature type="non-terminal residue" evidence="4">
    <location>
        <position position="1"/>
    </location>
</feature>
<feature type="signal peptide" evidence="3">
    <location>
        <begin position="1"/>
        <end position="18"/>
    </location>
</feature>
<dbReference type="AlphaFoldDB" id="A0AAV5UBV7"/>
<dbReference type="InterPro" id="IPR038877">
    <property type="entry name" value="THSD1"/>
</dbReference>
<dbReference type="SUPFAM" id="SSF82895">
    <property type="entry name" value="TSP-1 type 1 repeat"/>
    <property type="match status" value="1"/>
</dbReference>
<evidence type="ECO:0008006" key="6">
    <source>
        <dbReference type="Google" id="ProtNLM"/>
    </source>
</evidence>
<dbReference type="EMBL" id="BTSX01000006">
    <property type="protein sequence ID" value="GMT03852.1"/>
    <property type="molecule type" value="Genomic_DNA"/>
</dbReference>
<keyword evidence="3" id="KW-0732">Signal</keyword>
<dbReference type="PROSITE" id="PS50092">
    <property type="entry name" value="TSP1"/>
    <property type="match status" value="1"/>
</dbReference>
<organism evidence="4 5">
    <name type="scientific">Pristionchus entomophagus</name>
    <dbReference type="NCBI Taxonomy" id="358040"/>
    <lineage>
        <taxon>Eukaryota</taxon>
        <taxon>Metazoa</taxon>
        <taxon>Ecdysozoa</taxon>
        <taxon>Nematoda</taxon>
        <taxon>Chromadorea</taxon>
        <taxon>Rhabditida</taxon>
        <taxon>Rhabditina</taxon>
        <taxon>Diplogasteromorpha</taxon>
        <taxon>Diplogasteroidea</taxon>
        <taxon>Neodiplogasteridae</taxon>
        <taxon>Pristionchus</taxon>
    </lineage>
</organism>
<dbReference type="InterPro" id="IPR000884">
    <property type="entry name" value="TSP1_rpt"/>
</dbReference>
<dbReference type="Proteomes" id="UP001432027">
    <property type="component" value="Unassembled WGS sequence"/>
</dbReference>
<evidence type="ECO:0000313" key="5">
    <source>
        <dbReference type="Proteomes" id="UP001432027"/>
    </source>
</evidence>
<evidence type="ECO:0000256" key="1">
    <source>
        <dbReference type="SAM" id="MobiDB-lite"/>
    </source>
</evidence>
<feature type="transmembrane region" description="Helical" evidence="2">
    <location>
        <begin position="538"/>
        <end position="564"/>
    </location>
</feature>
<dbReference type="GO" id="GO:0071944">
    <property type="term" value="C:cell periphery"/>
    <property type="evidence" value="ECO:0007669"/>
    <property type="project" value="TreeGrafter"/>
</dbReference>
<evidence type="ECO:0000256" key="2">
    <source>
        <dbReference type="SAM" id="Phobius"/>
    </source>
</evidence>
<evidence type="ECO:0000313" key="4">
    <source>
        <dbReference type="EMBL" id="GMT03852.1"/>
    </source>
</evidence>
<name>A0AAV5UBV7_9BILA</name>